<gene>
    <name evidence="1" type="ORF">CROQUDRAFT_93154</name>
</gene>
<sequence>MRKSQSTTVQDQLGLHSLTTPWTALSNLATIIINNDFSEIFRVYEKIQLANY</sequence>
<evidence type="ECO:0000313" key="1">
    <source>
        <dbReference type="EMBL" id="KAG0145974.1"/>
    </source>
</evidence>
<comment type="caution">
    <text evidence="1">The sequence shown here is derived from an EMBL/GenBank/DDBJ whole genome shotgun (WGS) entry which is preliminary data.</text>
</comment>
<protein>
    <submittedName>
        <fullName evidence="1">Uncharacterized protein</fullName>
    </submittedName>
</protein>
<accession>A0A9P6TBS2</accession>
<keyword evidence="2" id="KW-1185">Reference proteome</keyword>
<name>A0A9P6TBS2_9BASI</name>
<dbReference type="AlphaFoldDB" id="A0A9P6TBS2"/>
<dbReference type="Proteomes" id="UP000886653">
    <property type="component" value="Unassembled WGS sequence"/>
</dbReference>
<evidence type="ECO:0000313" key="2">
    <source>
        <dbReference type="Proteomes" id="UP000886653"/>
    </source>
</evidence>
<proteinExistence type="predicted"/>
<organism evidence="1 2">
    <name type="scientific">Cronartium quercuum f. sp. fusiforme G11</name>
    <dbReference type="NCBI Taxonomy" id="708437"/>
    <lineage>
        <taxon>Eukaryota</taxon>
        <taxon>Fungi</taxon>
        <taxon>Dikarya</taxon>
        <taxon>Basidiomycota</taxon>
        <taxon>Pucciniomycotina</taxon>
        <taxon>Pucciniomycetes</taxon>
        <taxon>Pucciniales</taxon>
        <taxon>Coleosporiaceae</taxon>
        <taxon>Cronartium</taxon>
    </lineage>
</organism>
<dbReference type="EMBL" id="MU167267">
    <property type="protein sequence ID" value="KAG0145974.1"/>
    <property type="molecule type" value="Genomic_DNA"/>
</dbReference>
<reference evidence="1" key="1">
    <citation type="submission" date="2013-11" db="EMBL/GenBank/DDBJ databases">
        <title>Genome sequence of the fusiform rust pathogen reveals effectors for host alternation and coevolution with pine.</title>
        <authorList>
            <consortium name="DOE Joint Genome Institute"/>
            <person name="Smith K."/>
            <person name="Pendleton A."/>
            <person name="Kubisiak T."/>
            <person name="Anderson C."/>
            <person name="Salamov A."/>
            <person name="Aerts A."/>
            <person name="Riley R."/>
            <person name="Clum A."/>
            <person name="Lindquist E."/>
            <person name="Ence D."/>
            <person name="Campbell M."/>
            <person name="Kronenberg Z."/>
            <person name="Feau N."/>
            <person name="Dhillon B."/>
            <person name="Hamelin R."/>
            <person name="Burleigh J."/>
            <person name="Smith J."/>
            <person name="Yandell M."/>
            <person name="Nelson C."/>
            <person name="Grigoriev I."/>
            <person name="Davis J."/>
        </authorList>
    </citation>
    <scope>NUCLEOTIDE SEQUENCE</scope>
    <source>
        <strain evidence="1">G11</strain>
    </source>
</reference>